<dbReference type="InterPro" id="IPR054496">
    <property type="entry name" value="E217_GP41"/>
</dbReference>
<gene>
    <name evidence="1" type="ORF">APO_2025</name>
</gene>
<evidence type="ECO:0000313" key="2">
    <source>
        <dbReference type="Proteomes" id="UP000018454"/>
    </source>
</evidence>
<name>F1YVN5_9PROT</name>
<organism evidence="1 2">
    <name type="scientific">Acetobacter pomorum DM001</name>
    <dbReference type="NCBI Taxonomy" id="945681"/>
    <lineage>
        <taxon>Bacteria</taxon>
        <taxon>Pseudomonadati</taxon>
        <taxon>Pseudomonadota</taxon>
        <taxon>Alphaproteobacteria</taxon>
        <taxon>Acetobacterales</taxon>
        <taxon>Acetobacteraceae</taxon>
        <taxon>Acetobacter</taxon>
    </lineage>
</organism>
<dbReference type="Proteomes" id="UP000018454">
    <property type="component" value="Unassembled WGS sequence"/>
</dbReference>
<proteinExistence type="predicted"/>
<protein>
    <submittedName>
        <fullName evidence="1">Uncharacterized protein</fullName>
    </submittedName>
</protein>
<dbReference type="AlphaFoldDB" id="F1YVN5"/>
<sequence length="315" mass="32749">MAQRMARMSSMPSTKTPDWATRDVQVMFRLLNGVFGTADGVDTVTLSGLQVQADILQAPYPTGETVSIRITGMPPDLMNRLSLSAPDPANQSASEVLLMVPDGASGAQALVFQGGVALAYADYSTAPDVAFVVQAFSTVLPNALPALPTGFRGAVPLAQVLARIAAKAGLTFENNGLNTVLHDPYFHGTPGQQISQCLNTQPFQAALGRGRLAAWPARTGGTSTTVDTSAAIQVSASTGLVGYPTWSGGGVSLDMLFNPRIGCGGVLALQSPYQPGGGATGLWQVLHLRHSLSAQMPDGPWFTNVVAQAVGLKNS</sequence>
<evidence type="ECO:0000313" key="1">
    <source>
        <dbReference type="EMBL" id="EGE47340.1"/>
    </source>
</evidence>
<reference evidence="1 2" key="1">
    <citation type="journal article" date="2011" name="Science">
        <title>Drosophila microbiome modulates host developmental and metabolic homeostasis via insulin signaling.</title>
        <authorList>
            <person name="Shin S.C."/>
            <person name="Kim S.H."/>
            <person name="You H."/>
            <person name="Kim B."/>
            <person name="Kim A.C."/>
            <person name="Lee K.A."/>
            <person name="Yoon J.H."/>
            <person name="Ryu J.H."/>
            <person name="Lee W.J."/>
        </authorList>
    </citation>
    <scope>NUCLEOTIDE SEQUENCE [LARGE SCALE GENOMIC DNA]</scope>
    <source>
        <strain evidence="1 2">DM001</strain>
    </source>
</reference>
<dbReference type="Pfam" id="PF22759">
    <property type="entry name" value="E217_GP41"/>
    <property type="match status" value="1"/>
</dbReference>
<accession>F1YVN5</accession>
<dbReference type="EMBL" id="AEUP01000030">
    <property type="protein sequence ID" value="EGE47340.1"/>
    <property type="molecule type" value="Genomic_DNA"/>
</dbReference>
<comment type="caution">
    <text evidence="1">The sequence shown here is derived from an EMBL/GenBank/DDBJ whole genome shotgun (WGS) entry which is preliminary data.</text>
</comment>